<dbReference type="VEuPathDB" id="FungiDB:F4678DRAFT_465584"/>
<reference evidence="2" key="1">
    <citation type="submission" date="2022-07" db="EMBL/GenBank/DDBJ databases">
        <title>Genome Sequence of Xylaria arbuscula.</title>
        <authorList>
            <person name="Buettner E."/>
        </authorList>
    </citation>
    <scope>NUCLEOTIDE SEQUENCE</scope>
    <source>
        <strain evidence="2">VT107</strain>
    </source>
</reference>
<organism evidence="2 3">
    <name type="scientific">Xylaria arbuscula</name>
    <dbReference type="NCBI Taxonomy" id="114810"/>
    <lineage>
        <taxon>Eukaryota</taxon>
        <taxon>Fungi</taxon>
        <taxon>Dikarya</taxon>
        <taxon>Ascomycota</taxon>
        <taxon>Pezizomycotina</taxon>
        <taxon>Sordariomycetes</taxon>
        <taxon>Xylariomycetidae</taxon>
        <taxon>Xylariales</taxon>
        <taxon>Xylariaceae</taxon>
        <taxon>Xylaria</taxon>
    </lineage>
</organism>
<feature type="transmembrane region" description="Helical" evidence="1">
    <location>
        <begin position="128"/>
        <end position="148"/>
    </location>
</feature>
<dbReference type="EMBL" id="JANPWZ010002326">
    <property type="protein sequence ID" value="KAJ3560024.1"/>
    <property type="molecule type" value="Genomic_DNA"/>
</dbReference>
<proteinExistence type="predicted"/>
<dbReference type="Proteomes" id="UP001148614">
    <property type="component" value="Unassembled WGS sequence"/>
</dbReference>
<sequence length="590" mass="66012">MLWRHRSGSAAPSSSRLSRLLSDTWLWEIVSVILSGLFFALIIIILGIYNGKEVPQFTYGITLNAIISTLATFSKSCLLVAVAGSISQLKWHWYRGSEGKRLFDMQLFDDASRGPLGAIRILARVSRWPFVSVGAVVFVLVPAFDPFVQQVITYSTQTVASNSPFSLPSNTFRAENFIAQHKANDPYTDVDDLQHLVVASLWDLSPNNAGLPDVHCPTGNCTWPKFESLALCTTCEQRTQGFPESECPLSWDASEVQDAMTQGDTDFLPLKKTCTLELPEDLFCHASPKFTINAELVRSERDDFRYPNNVGYPNHIFGSRIILPSGERVPNGTEHPKLFFDSDISPTESWSLLSFCDLEIQRKSTRGVASLSVKQATVCQLSPCTQTYSLAVTNSTPNFSVLENRHGSWSFDATGLRYQDGKLYNTTDGLPYDQTLPPSWSHMVGTNGQYFNLANTTSYFNFNSPYSIKFEDLYPFYNLDNLLIGQIPVTDVFRNSKQNRYLNSSGLQFKEEYFTLQSFQSDLSLSNDAENLNLRQITKRGGLTQALPQIASRISNYIREKDGIGVPGQSFALIILVKVRWGWLSLPAAT</sequence>
<keyword evidence="1" id="KW-1133">Transmembrane helix</keyword>
<comment type="caution">
    <text evidence="2">The sequence shown here is derived from an EMBL/GenBank/DDBJ whole genome shotgun (WGS) entry which is preliminary data.</text>
</comment>
<dbReference type="PANTHER" id="PTHR35394">
    <property type="entry name" value="DUF3176 DOMAIN-CONTAINING PROTEIN"/>
    <property type="match status" value="1"/>
</dbReference>
<keyword evidence="1" id="KW-0812">Transmembrane</keyword>
<evidence type="ECO:0000256" key="1">
    <source>
        <dbReference type="SAM" id="Phobius"/>
    </source>
</evidence>
<keyword evidence="3" id="KW-1185">Reference proteome</keyword>
<gene>
    <name evidence="2" type="ORF">NPX13_g9455</name>
</gene>
<dbReference type="Pfam" id="PF11374">
    <property type="entry name" value="DUF3176"/>
    <property type="match status" value="1"/>
</dbReference>
<feature type="transmembrane region" description="Helical" evidence="1">
    <location>
        <begin position="61"/>
        <end position="86"/>
    </location>
</feature>
<name>A0A9W8TIW0_9PEZI</name>
<evidence type="ECO:0000313" key="2">
    <source>
        <dbReference type="EMBL" id="KAJ3560024.1"/>
    </source>
</evidence>
<protein>
    <submittedName>
        <fullName evidence="2">Uncharacterized protein</fullName>
    </submittedName>
</protein>
<dbReference type="AlphaFoldDB" id="A0A9W8TIW0"/>
<keyword evidence="1" id="KW-0472">Membrane</keyword>
<evidence type="ECO:0000313" key="3">
    <source>
        <dbReference type="Proteomes" id="UP001148614"/>
    </source>
</evidence>
<feature type="transmembrane region" description="Helical" evidence="1">
    <location>
        <begin position="25"/>
        <end position="49"/>
    </location>
</feature>
<accession>A0A9W8TIW0</accession>
<dbReference type="PANTHER" id="PTHR35394:SF5">
    <property type="entry name" value="DUF3176 DOMAIN-CONTAINING PROTEIN"/>
    <property type="match status" value="1"/>
</dbReference>
<dbReference type="InterPro" id="IPR021514">
    <property type="entry name" value="DUF3176"/>
</dbReference>